<evidence type="ECO:0000256" key="1">
    <source>
        <dbReference type="SAM" id="MobiDB-lite"/>
    </source>
</evidence>
<comment type="caution">
    <text evidence="3">The sequence shown here is derived from an EMBL/GenBank/DDBJ whole genome shotgun (WGS) entry which is preliminary data.</text>
</comment>
<evidence type="ECO:0000313" key="3">
    <source>
        <dbReference type="EMBL" id="OQE18871.1"/>
    </source>
</evidence>
<keyword evidence="4" id="KW-1185">Reference proteome</keyword>
<reference evidence="4" key="1">
    <citation type="journal article" date="2017" name="Nat. Microbiol.">
        <title>Global analysis of biosynthetic gene clusters reveals vast potential of secondary metabolite production in Penicillium species.</title>
        <authorList>
            <person name="Nielsen J.C."/>
            <person name="Grijseels S."/>
            <person name="Prigent S."/>
            <person name="Ji B."/>
            <person name="Dainat J."/>
            <person name="Nielsen K.F."/>
            <person name="Frisvad J.C."/>
            <person name="Workman M."/>
            <person name="Nielsen J."/>
        </authorList>
    </citation>
    <scope>NUCLEOTIDE SEQUENCE [LARGE SCALE GENOMIC DNA]</scope>
    <source>
        <strain evidence="4">IBT 14082</strain>
    </source>
</reference>
<accession>A0A1V6SY91</accession>
<sequence length="359" mass="40922">MEPTSESTGFQKAPPIGNFIIPVVDTPWSLPSMDPLPELGDTERATLIDTLRKNAKENEADSTYWACLWLSDIECLREIVQVAECSQTSASVMMTSQTAFTMIKTWQTRSRVFAVPLKMQKQRHFGEDENQKRKLTAKKACLKRDDSCCVITKCPLIDLARIYPESLRKGQSSGTDNKYTQFWGGLRMFWSKDLVNKWEARLTGPCGTELCENLLCLCPDAHRYWGACYFALEPLHLRNDGKELITRFYWLPKVTPHIVQVQDKPSISLHPYSDFVSLCFKSPDGSLRGMSSGDLVVFKTKDPENLPLPSWDLLQMQWILSRIGAISGAADASTLPWDWDTEDEDSNMEFEYDDDEDME</sequence>
<protein>
    <recommendedName>
        <fullName evidence="2">HNH nuclease domain-containing protein</fullName>
    </recommendedName>
</protein>
<organism evidence="3 4">
    <name type="scientific">Penicillium flavigenum</name>
    <dbReference type="NCBI Taxonomy" id="254877"/>
    <lineage>
        <taxon>Eukaryota</taxon>
        <taxon>Fungi</taxon>
        <taxon>Dikarya</taxon>
        <taxon>Ascomycota</taxon>
        <taxon>Pezizomycotina</taxon>
        <taxon>Eurotiomycetes</taxon>
        <taxon>Eurotiomycetidae</taxon>
        <taxon>Eurotiales</taxon>
        <taxon>Aspergillaceae</taxon>
        <taxon>Penicillium</taxon>
    </lineage>
</organism>
<dbReference type="AlphaFoldDB" id="A0A1V6SY91"/>
<dbReference type="Proteomes" id="UP000191342">
    <property type="component" value="Unassembled WGS sequence"/>
</dbReference>
<evidence type="ECO:0000259" key="2">
    <source>
        <dbReference type="Pfam" id="PF13391"/>
    </source>
</evidence>
<name>A0A1V6SY91_9EURO</name>
<dbReference type="Pfam" id="PF13391">
    <property type="entry name" value="HNH_2"/>
    <property type="match status" value="1"/>
</dbReference>
<gene>
    <name evidence="3" type="ORF">PENFLA_c020G03745</name>
</gene>
<dbReference type="InterPro" id="IPR003615">
    <property type="entry name" value="HNH_nuc"/>
</dbReference>
<dbReference type="EMBL" id="MLQL01000020">
    <property type="protein sequence ID" value="OQE18871.1"/>
    <property type="molecule type" value="Genomic_DNA"/>
</dbReference>
<feature type="domain" description="HNH nuclease" evidence="2">
    <location>
        <begin position="149"/>
        <end position="232"/>
    </location>
</feature>
<feature type="region of interest" description="Disordered" evidence="1">
    <location>
        <begin position="336"/>
        <end position="359"/>
    </location>
</feature>
<evidence type="ECO:0000313" key="4">
    <source>
        <dbReference type="Proteomes" id="UP000191342"/>
    </source>
</evidence>
<feature type="compositionally biased region" description="Acidic residues" evidence="1">
    <location>
        <begin position="339"/>
        <end position="359"/>
    </location>
</feature>
<dbReference type="OrthoDB" id="5416097at2759"/>
<proteinExistence type="predicted"/>